<protein>
    <recommendedName>
        <fullName evidence="4">BTB domain-containing protein</fullName>
    </recommendedName>
</protein>
<dbReference type="PANTHER" id="PTHR47843:SF3">
    <property type="entry name" value="BTB DOMAIN-CONTAINING PROTEIN"/>
    <property type="match status" value="1"/>
</dbReference>
<dbReference type="RefSeq" id="XP_033421618.1">
    <property type="nucleotide sequence ID" value="XM_033575763.1"/>
</dbReference>
<evidence type="ECO:0000256" key="1">
    <source>
        <dbReference type="SAM" id="MobiDB-lite"/>
    </source>
</evidence>
<evidence type="ECO:0000313" key="3">
    <source>
        <dbReference type="Proteomes" id="UP000324241"/>
    </source>
</evidence>
<dbReference type="VEuPathDB" id="FungiDB:EYZ11_006659"/>
<dbReference type="OrthoDB" id="448954at2759"/>
<dbReference type="PANTHER" id="PTHR47843">
    <property type="entry name" value="BTB DOMAIN-CONTAINING PROTEIN-RELATED"/>
    <property type="match status" value="1"/>
</dbReference>
<feature type="region of interest" description="Disordered" evidence="1">
    <location>
        <begin position="140"/>
        <end position="358"/>
    </location>
</feature>
<sequence>MGSQCHISRMSWQVYGFNDDDMTAALMGALALAHVATDAANALEYSIIQSPPFTFLVGANHTKLTVQTGLARHVSKPLDHLMNSGLTRESKHHIAMLEEEDVETFVAFCEYAYTGDYSVPPPGSREEDQETKVVNNPFRAVFDDDPISPSLSPFIPPPGPKPTGGFPGQEPVKQDDDGLLQGENAPHAVYPGDDPRECTTPTGDNSMAPLRSDSAASGYEEADQPPPGTTPAAEDDFSTGAATTEGKNPKRNKKDKKKQNPTSTEEPASNLTPPSTPPPADHTHGGGNPTIADDAAEPDAWKSQEQPADPVDAAEPTATGSSLMEKGWQPVPTPSEARTADNVKTDESQEIGRGYEAYEQGAGIRSTIDTSFAKQYDFSSHHEKGINLWDEFTAIDYADSRITNGTRPPSSMSRETSNSDLPYLIFHAKLYVFATRYLIPALAQLCLRKLHRDLLHLDFPDNAQPENLCQENSSLKARMILDLLHYTYTRTTRLEPISPTSATQLRENELRKLVIHYAACKVRDLAKHCPPIEPTVGSPSGWREKPSARGMRALLDSTTELASDLVYRMM</sequence>
<dbReference type="EMBL" id="QUQM01000008">
    <property type="protein sequence ID" value="KAA8642256.1"/>
    <property type="molecule type" value="Genomic_DNA"/>
</dbReference>
<proteinExistence type="predicted"/>
<evidence type="ECO:0000313" key="2">
    <source>
        <dbReference type="EMBL" id="KAA8642256.1"/>
    </source>
</evidence>
<feature type="compositionally biased region" description="Basic and acidic residues" evidence="1">
    <location>
        <begin position="338"/>
        <end position="347"/>
    </location>
</feature>
<evidence type="ECO:0008006" key="4">
    <source>
        <dbReference type="Google" id="ProtNLM"/>
    </source>
</evidence>
<gene>
    <name evidence="2" type="ORF">ATNIH1004_011197</name>
</gene>
<dbReference type="Proteomes" id="UP000324241">
    <property type="component" value="Unassembled WGS sequence"/>
</dbReference>
<organism evidence="2 3">
    <name type="scientific">Aspergillus tanneri</name>
    <dbReference type="NCBI Taxonomy" id="1220188"/>
    <lineage>
        <taxon>Eukaryota</taxon>
        <taxon>Fungi</taxon>
        <taxon>Dikarya</taxon>
        <taxon>Ascomycota</taxon>
        <taxon>Pezizomycotina</taxon>
        <taxon>Eurotiomycetes</taxon>
        <taxon>Eurotiomycetidae</taxon>
        <taxon>Eurotiales</taxon>
        <taxon>Aspergillaceae</taxon>
        <taxon>Aspergillus</taxon>
        <taxon>Aspergillus subgen. Circumdati</taxon>
    </lineage>
</organism>
<accession>A0A5M9M9E9</accession>
<name>A0A5M9M9E9_9EURO</name>
<comment type="caution">
    <text evidence="2">The sequence shown here is derived from an EMBL/GenBank/DDBJ whole genome shotgun (WGS) entry which is preliminary data.</text>
</comment>
<dbReference type="AlphaFoldDB" id="A0A5M9M9E9"/>
<reference evidence="2 3" key="1">
    <citation type="submission" date="2019-08" db="EMBL/GenBank/DDBJ databases">
        <title>The genome sequence of a newly discovered highly antifungal drug resistant Aspergillus species, Aspergillus tanneri NIH 1004.</title>
        <authorList>
            <person name="Mounaud S."/>
            <person name="Singh I."/>
            <person name="Joardar V."/>
            <person name="Pakala S."/>
            <person name="Pakala S."/>
            <person name="Venepally P."/>
            <person name="Chung J.K."/>
            <person name="Losada L."/>
            <person name="Nierman W.C."/>
        </authorList>
    </citation>
    <scope>NUCLEOTIDE SEQUENCE [LARGE SCALE GENOMIC DNA]</scope>
    <source>
        <strain evidence="2 3">NIH1004</strain>
    </source>
</reference>
<feature type="compositionally biased region" description="Basic residues" evidence="1">
    <location>
        <begin position="249"/>
        <end position="259"/>
    </location>
</feature>
<feature type="compositionally biased region" description="Polar residues" evidence="1">
    <location>
        <begin position="261"/>
        <end position="273"/>
    </location>
</feature>
<dbReference type="GeneID" id="54333898"/>